<protein>
    <recommendedName>
        <fullName evidence="1">Gfo/Idh/MocA-like oxidoreductase N-terminal domain-containing protein</fullName>
    </recommendedName>
</protein>
<name>A0A382PYM6_9ZZZZ</name>
<organism evidence="2">
    <name type="scientific">marine metagenome</name>
    <dbReference type="NCBI Taxonomy" id="408172"/>
    <lineage>
        <taxon>unclassified sequences</taxon>
        <taxon>metagenomes</taxon>
        <taxon>ecological metagenomes</taxon>
    </lineage>
</organism>
<dbReference type="GO" id="GO:0000166">
    <property type="term" value="F:nucleotide binding"/>
    <property type="evidence" value="ECO:0007669"/>
    <property type="project" value="InterPro"/>
</dbReference>
<dbReference type="PANTHER" id="PTHR43377">
    <property type="entry name" value="BILIVERDIN REDUCTASE A"/>
    <property type="match status" value="1"/>
</dbReference>
<dbReference type="PANTHER" id="PTHR43377:SF1">
    <property type="entry name" value="BILIVERDIN REDUCTASE A"/>
    <property type="match status" value="1"/>
</dbReference>
<accession>A0A382PYM6</accession>
<dbReference type="EMBL" id="UINC01110730">
    <property type="protein sequence ID" value="SVC78439.1"/>
    <property type="molecule type" value="Genomic_DNA"/>
</dbReference>
<evidence type="ECO:0000313" key="2">
    <source>
        <dbReference type="EMBL" id="SVC78439.1"/>
    </source>
</evidence>
<dbReference type="InterPro" id="IPR036291">
    <property type="entry name" value="NAD(P)-bd_dom_sf"/>
</dbReference>
<dbReference type="InterPro" id="IPR051450">
    <property type="entry name" value="Gfo/Idh/MocA_Oxidoreductases"/>
</dbReference>
<feature type="domain" description="Gfo/Idh/MocA-like oxidoreductase N-terminal" evidence="1">
    <location>
        <begin position="5"/>
        <end position="121"/>
    </location>
</feature>
<proteinExistence type="predicted"/>
<gene>
    <name evidence="2" type="ORF">METZ01_LOCUS331293</name>
</gene>
<dbReference type="Pfam" id="PF01408">
    <property type="entry name" value="GFO_IDH_MocA"/>
    <property type="match status" value="1"/>
</dbReference>
<dbReference type="Gene3D" id="3.40.50.720">
    <property type="entry name" value="NAD(P)-binding Rossmann-like Domain"/>
    <property type="match status" value="1"/>
</dbReference>
<feature type="non-terminal residue" evidence="2">
    <location>
        <position position="132"/>
    </location>
</feature>
<dbReference type="SUPFAM" id="SSF51735">
    <property type="entry name" value="NAD(P)-binding Rossmann-fold domains"/>
    <property type="match status" value="1"/>
</dbReference>
<dbReference type="InterPro" id="IPR000683">
    <property type="entry name" value="Gfo/Idh/MocA-like_OxRdtase_N"/>
</dbReference>
<dbReference type="AlphaFoldDB" id="A0A382PYM6"/>
<reference evidence="2" key="1">
    <citation type="submission" date="2018-05" db="EMBL/GenBank/DDBJ databases">
        <authorList>
            <person name="Lanie J.A."/>
            <person name="Ng W.-L."/>
            <person name="Kazmierczak K.M."/>
            <person name="Andrzejewski T.M."/>
            <person name="Davidsen T.M."/>
            <person name="Wayne K.J."/>
            <person name="Tettelin H."/>
            <person name="Glass J.I."/>
            <person name="Rusch D."/>
            <person name="Podicherti R."/>
            <person name="Tsui H.-C.T."/>
            <person name="Winkler M.E."/>
        </authorList>
    </citation>
    <scope>NUCLEOTIDE SEQUENCE</scope>
</reference>
<evidence type="ECO:0000259" key="1">
    <source>
        <dbReference type="Pfam" id="PF01408"/>
    </source>
</evidence>
<sequence length="132" mass="14501">MKQDIKIAVIGVGHLGKHHVQHLSNIENVTLVGVFDIDSTRAEGISNTFKIDCFKSIQDLLKNVDAVSIVTPTKDHKAVAEVCIKAGKHVFIEKPITETVEEADALIDLSNEYNTIIQVGHIERLNPALLPL</sequence>